<protein>
    <submittedName>
        <fullName evidence="2">Uncharacterized protein</fullName>
    </submittedName>
</protein>
<accession>A0ABR4AR31</accession>
<sequence>MAESTITSQSYPSCSGHPLRPNFGLNASGGPRPATEYRKADRPRRKWQATQHEEIQKGKQLRVQNWAKRRERLDELSASNPEVLKALDLKECMLEVQGMLLGKLAVKDNNVKGPVESPDPSEINFDEMVKDVEEAIRALQY</sequence>
<name>A0ABR4AR31_9LECA</name>
<evidence type="ECO:0000313" key="2">
    <source>
        <dbReference type="EMBL" id="KAL2047104.1"/>
    </source>
</evidence>
<organism evidence="2 3">
    <name type="scientific">Stereocaulon virgatum</name>
    <dbReference type="NCBI Taxonomy" id="373712"/>
    <lineage>
        <taxon>Eukaryota</taxon>
        <taxon>Fungi</taxon>
        <taxon>Dikarya</taxon>
        <taxon>Ascomycota</taxon>
        <taxon>Pezizomycotina</taxon>
        <taxon>Lecanoromycetes</taxon>
        <taxon>OSLEUM clade</taxon>
        <taxon>Lecanoromycetidae</taxon>
        <taxon>Lecanorales</taxon>
        <taxon>Lecanorineae</taxon>
        <taxon>Stereocaulaceae</taxon>
        <taxon>Stereocaulon</taxon>
    </lineage>
</organism>
<dbReference type="Proteomes" id="UP001590950">
    <property type="component" value="Unassembled WGS sequence"/>
</dbReference>
<reference evidence="2 3" key="1">
    <citation type="submission" date="2024-09" db="EMBL/GenBank/DDBJ databases">
        <title>Rethinking Asexuality: The Enigmatic Case of Functional Sexual Genes in Lepraria (Stereocaulaceae).</title>
        <authorList>
            <person name="Doellman M."/>
            <person name="Sun Y."/>
            <person name="Barcenas-Pena A."/>
            <person name="Lumbsch H.T."/>
            <person name="Grewe F."/>
        </authorList>
    </citation>
    <scope>NUCLEOTIDE SEQUENCE [LARGE SCALE GENOMIC DNA]</scope>
    <source>
        <strain evidence="2 3">Mercado 3170</strain>
    </source>
</reference>
<evidence type="ECO:0000256" key="1">
    <source>
        <dbReference type="SAM" id="MobiDB-lite"/>
    </source>
</evidence>
<feature type="compositionally biased region" description="Polar residues" evidence="1">
    <location>
        <begin position="1"/>
        <end position="13"/>
    </location>
</feature>
<comment type="caution">
    <text evidence="2">The sequence shown here is derived from an EMBL/GenBank/DDBJ whole genome shotgun (WGS) entry which is preliminary data.</text>
</comment>
<dbReference type="EMBL" id="JBEFKJ010000003">
    <property type="protein sequence ID" value="KAL2047104.1"/>
    <property type="molecule type" value="Genomic_DNA"/>
</dbReference>
<gene>
    <name evidence="2" type="ORF">N7G274_001123</name>
</gene>
<proteinExistence type="predicted"/>
<feature type="region of interest" description="Disordered" evidence="1">
    <location>
        <begin position="1"/>
        <end position="59"/>
    </location>
</feature>
<keyword evidence="3" id="KW-1185">Reference proteome</keyword>
<evidence type="ECO:0000313" key="3">
    <source>
        <dbReference type="Proteomes" id="UP001590950"/>
    </source>
</evidence>